<name>A0ABD1L3T4_9FABA</name>
<comment type="caution">
    <text evidence="1">The sequence shown here is derived from an EMBL/GenBank/DDBJ whole genome shotgun (WGS) entry which is preliminary data.</text>
</comment>
<reference evidence="1 2" key="1">
    <citation type="submission" date="2024-08" db="EMBL/GenBank/DDBJ databases">
        <title>Insights into the chromosomal genome structure of Flemingia macrophylla.</title>
        <authorList>
            <person name="Ding Y."/>
            <person name="Zhao Y."/>
            <person name="Bi W."/>
            <person name="Wu M."/>
            <person name="Zhao G."/>
            <person name="Gong Y."/>
            <person name="Li W."/>
            <person name="Zhang P."/>
        </authorList>
    </citation>
    <scope>NUCLEOTIDE SEQUENCE [LARGE SCALE GENOMIC DNA]</scope>
    <source>
        <strain evidence="1">DYQJB</strain>
        <tissue evidence="1">Leaf</tissue>
    </source>
</reference>
<keyword evidence="2" id="KW-1185">Reference proteome</keyword>
<proteinExistence type="predicted"/>
<evidence type="ECO:0000313" key="1">
    <source>
        <dbReference type="EMBL" id="KAL2318169.1"/>
    </source>
</evidence>
<evidence type="ECO:0000313" key="2">
    <source>
        <dbReference type="Proteomes" id="UP001603857"/>
    </source>
</evidence>
<dbReference type="Proteomes" id="UP001603857">
    <property type="component" value="Unassembled WGS sequence"/>
</dbReference>
<dbReference type="AlphaFoldDB" id="A0ABD1L3T4"/>
<accession>A0ABD1L3T4</accession>
<protein>
    <submittedName>
        <fullName evidence="1">Uncharacterized protein</fullName>
    </submittedName>
</protein>
<gene>
    <name evidence="1" type="ORF">Fmac_032045</name>
</gene>
<organism evidence="1 2">
    <name type="scientific">Flemingia macrophylla</name>
    <dbReference type="NCBI Taxonomy" id="520843"/>
    <lineage>
        <taxon>Eukaryota</taxon>
        <taxon>Viridiplantae</taxon>
        <taxon>Streptophyta</taxon>
        <taxon>Embryophyta</taxon>
        <taxon>Tracheophyta</taxon>
        <taxon>Spermatophyta</taxon>
        <taxon>Magnoliopsida</taxon>
        <taxon>eudicotyledons</taxon>
        <taxon>Gunneridae</taxon>
        <taxon>Pentapetalae</taxon>
        <taxon>rosids</taxon>
        <taxon>fabids</taxon>
        <taxon>Fabales</taxon>
        <taxon>Fabaceae</taxon>
        <taxon>Papilionoideae</taxon>
        <taxon>50 kb inversion clade</taxon>
        <taxon>NPAAA clade</taxon>
        <taxon>indigoferoid/millettioid clade</taxon>
        <taxon>Phaseoleae</taxon>
        <taxon>Flemingia</taxon>
    </lineage>
</organism>
<dbReference type="EMBL" id="JBGMDY010000011">
    <property type="protein sequence ID" value="KAL2318169.1"/>
    <property type="molecule type" value="Genomic_DNA"/>
</dbReference>
<sequence length="66" mass="7544">MTVYINVMYYVYHDSPWEGVAMAASIPKRVRHILTPRCSSIVLRLNHDAGDDLLEEEHQDEGEGTL</sequence>